<dbReference type="GO" id="GO:0005886">
    <property type="term" value="C:plasma membrane"/>
    <property type="evidence" value="ECO:0007669"/>
    <property type="project" value="UniProtKB-SubCell"/>
</dbReference>
<evidence type="ECO:0000256" key="4">
    <source>
        <dbReference type="ARBA" id="ARBA00022475"/>
    </source>
</evidence>
<feature type="transmembrane region" description="Helical" evidence="8">
    <location>
        <begin position="182"/>
        <end position="210"/>
    </location>
</feature>
<comment type="similarity">
    <text evidence="2 8">Belongs to the 4-toluene sulfonate uptake permease (TSUP) (TC 2.A.102) family.</text>
</comment>
<dbReference type="PANTHER" id="PTHR30269">
    <property type="entry name" value="TRANSMEMBRANE PROTEIN YFCA"/>
    <property type="match status" value="1"/>
</dbReference>
<feature type="transmembrane region" description="Helical" evidence="8">
    <location>
        <begin position="73"/>
        <end position="94"/>
    </location>
</feature>
<feature type="transmembrane region" description="Helical" evidence="8">
    <location>
        <begin position="101"/>
        <end position="119"/>
    </location>
</feature>
<keyword evidence="7 8" id="KW-0472">Membrane</keyword>
<evidence type="ECO:0000256" key="6">
    <source>
        <dbReference type="ARBA" id="ARBA00022989"/>
    </source>
</evidence>
<evidence type="ECO:0000256" key="2">
    <source>
        <dbReference type="ARBA" id="ARBA00009142"/>
    </source>
</evidence>
<keyword evidence="6 8" id="KW-1133">Transmembrane helix</keyword>
<evidence type="ECO:0000256" key="7">
    <source>
        <dbReference type="ARBA" id="ARBA00023136"/>
    </source>
</evidence>
<dbReference type="InterPro" id="IPR052017">
    <property type="entry name" value="TSUP"/>
</dbReference>
<dbReference type="PANTHER" id="PTHR30269:SF0">
    <property type="entry name" value="MEMBRANE TRANSPORTER PROTEIN YFCA-RELATED"/>
    <property type="match status" value="1"/>
</dbReference>
<proteinExistence type="inferred from homology"/>
<dbReference type="Pfam" id="PF01925">
    <property type="entry name" value="TauE"/>
    <property type="match status" value="1"/>
</dbReference>
<dbReference type="EMBL" id="AP019377">
    <property type="protein sequence ID" value="BBH94289.1"/>
    <property type="molecule type" value="Genomic_DNA"/>
</dbReference>
<evidence type="ECO:0000313" key="9">
    <source>
        <dbReference type="EMBL" id="BBH94289.1"/>
    </source>
</evidence>
<feature type="transmembrane region" description="Helical" evidence="8">
    <location>
        <begin position="272"/>
        <end position="294"/>
    </location>
</feature>
<dbReference type="AlphaFoldDB" id="A0A455T4G7"/>
<keyword evidence="4 8" id="KW-1003">Cell membrane</keyword>
<protein>
    <recommendedName>
        <fullName evidence="8">Probable membrane transporter protein</fullName>
    </recommendedName>
</protein>
<gene>
    <name evidence="9" type="ORF">KTA_24880</name>
</gene>
<sequence length="300" mass="31392">MTLAQAFLLFLAAVLGGMLNSVAGGGSFIGFPALIFTGVPSINANATNTVALWPGVVASAGAYREELARQPRVLMLVLGGTSLIGGVLGALLLLRTPQQTFTLLIPPLLLIATVLFAASPRLTALLRKRRMAALSVTSAVTADGAQSQEATLSSGMPAPTTTSTLAMSMEKLSPLKLVTVSFFQLLIATYGGYFGGGIGILMLATLGMMGMENIHEMNSLKTVLAGLINGVAVITFTLAGAVFWPQALLMVVGAIIGGYGGAYYARKIDQRWVRLFVTLVGVAMTLYFFINIYVLGHSGK</sequence>
<evidence type="ECO:0000256" key="5">
    <source>
        <dbReference type="ARBA" id="ARBA00022692"/>
    </source>
</evidence>
<dbReference type="InterPro" id="IPR002781">
    <property type="entry name" value="TM_pro_TauE-like"/>
</dbReference>
<keyword evidence="5 8" id="KW-0812">Transmembrane</keyword>
<keyword evidence="3" id="KW-0813">Transport</keyword>
<reference evidence="9" key="1">
    <citation type="submission" date="2018-12" db="EMBL/GenBank/DDBJ databases">
        <title>Novel natural products biosynthetic potential of the class Ktedonobacteria.</title>
        <authorList>
            <person name="Zheng Y."/>
            <person name="Saitou A."/>
            <person name="Wang C.M."/>
            <person name="Toyoda A."/>
            <person name="Minakuchi Y."/>
            <person name="Sekiguchi Y."/>
            <person name="Ueda K."/>
            <person name="Takano H."/>
            <person name="Sakai Y."/>
            <person name="Yokota A."/>
            <person name="Yabe S."/>
        </authorList>
    </citation>
    <scope>NUCLEOTIDE SEQUENCE</scope>
    <source>
        <strain evidence="9">A3-2</strain>
    </source>
</reference>
<comment type="subcellular location">
    <subcellularLocation>
        <location evidence="1 8">Cell membrane</location>
        <topology evidence="1 8">Multi-pass membrane protein</topology>
    </subcellularLocation>
</comment>
<accession>A0A455T4G7</accession>
<name>A0A455T4G7_9CHLR</name>
<feature type="transmembrane region" description="Helical" evidence="8">
    <location>
        <begin position="247"/>
        <end position="265"/>
    </location>
</feature>
<evidence type="ECO:0000256" key="8">
    <source>
        <dbReference type="RuleBase" id="RU363041"/>
    </source>
</evidence>
<feature type="transmembrane region" description="Helical" evidence="8">
    <location>
        <begin position="222"/>
        <end position="241"/>
    </location>
</feature>
<organism evidence="9">
    <name type="scientific">Thermogemmatispora argillosa</name>
    <dbReference type="NCBI Taxonomy" id="2045280"/>
    <lineage>
        <taxon>Bacteria</taxon>
        <taxon>Bacillati</taxon>
        <taxon>Chloroflexota</taxon>
        <taxon>Ktedonobacteria</taxon>
        <taxon>Thermogemmatisporales</taxon>
        <taxon>Thermogemmatisporaceae</taxon>
        <taxon>Thermogemmatispora</taxon>
    </lineage>
</organism>
<evidence type="ECO:0000256" key="3">
    <source>
        <dbReference type="ARBA" id="ARBA00022448"/>
    </source>
</evidence>
<evidence type="ECO:0000256" key="1">
    <source>
        <dbReference type="ARBA" id="ARBA00004651"/>
    </source>
</evidence>